<keyword evidence="1" id="KW-0812">Transmembrane</keyword>
<dbReference type="OrthoDB" id="6400719at2"/>
<evidence type="ECO:0000313" key="3">
    <source>
        <dbReference type="Proteomes" id="UP000198521"/>
    </source>
</evidence>
<reference evidence="3" key="1">
    <citation type="submission" date="2016-10" db="EMBL/GenBank/DDBJ databases">
        <authorList>
            <person name="Varghese N."/>
            <person name="Submissions S."/>
        </authorList>
    </citation>
    <scope>NUCLEOTIDE SEQUENCE [LARGE SCALE GENOMIC DNA]</scope>
    <source>
        <strain evidence="3">DSM 25232 / NCIMB 14723 / 92V</strain>
    </source>
</reference>
<gene>
    <name evidence="2" type="ORF">SAMN04487910_0885</name>
</gene>
<dbReference type="AlphaFoldDB" id="A0A1H7I8E5"/>
<organism evidence="2 3">
    <name type="scientific">Aquimarina amphilecti</name>
    <dbReference type="NCBI Taxonomy" id="1038014"/>
    <lineage>
        <taxon>Bacteria</taxon>
        <taxon>Pseudomonadati</taxon>
        <taxon>Bacteroidota</taxon>
        <taxon>Flavobacteriia</taxon>
        <taxon>Flavobacteriales</taxon>
        <taxon>Flavobacteriaceae</taxon>
        <taxon>Aquimarina</taxon>
    </lineage>
</organism>
<feature type="transmembrane region" description="Helical" evidence="1">
    <location>
        <begin position="42"/>
        <end position="59"/>
    </location>
</feature>
<protein>
    <submittedName>
        <fullName evidence="2">Uncharacterized membrane protein</fullName>
    </submittedName>
</protein>
<keyword evidence="1" id="KW-1133">Transmembrane helix</keyword>
<name>A0A1H7I8E5_AQUAM</name>
<accession>A0A1H7I8E5</accession>
<dbReference type="EMBL" id="FOAB01000001">
    <property type="protein sequence ID" value="SEK58634.1"/>
    <property type="molecule type" value="Genomic_DNA"/>
</dbReference>
<keyword evidence="1" id="KW-0472">Membrane</keyword>
<feature type="transmembrane region" description="Helical" evidence="1">
    <location>
        <begin position="65"/>
        <end position="87"/>
    </location>
</feature>
<evidence type="ECO:0000313" key="2">
    <source>
        <dbReference type="EMBL" id="SEK58634.1"/>
    </source>
</evidence>
<sequence>MQSDYEKQGKTTAIIAYITIIGTIIALFMNQDSKNKFASFHIRQALGINIGFYLLGALVSMFDNWIISSSFYIFIFVLWVFGLITAIREEQKTVPIVGAYFQEWFTFVK</sequence>
<evidence type="ECO:0000256" key="1">
    <source>
        <dbReference type="SAM" id="Phobius"/>
    </source>
</evidence>
<keyword evidence="3" id="KW-1185">Reference proteome</keyword>
<dbReference type="STRING" id="1038014.SAMN04487910_0885"/>
<dbReference type="Proteomes" id="UP000198521">
    <property type="component" value="Unassembled WGS sequence"/>
</dbReference>
<dbReference type="RefSeq" id="WP_091406025.1">
    <property type="nucleotide sequence ID" value="NZ_FOAB01000001.1"/>
</dbReference>
<proteinExistence type="predicted"/>
<feature type="transmembrane region" description="Helical" evidence="1">
    <location>
        <begin position="12"/>
        <end position="30"/>
    </location>
</feature>